<feature type="transmembrane region" description="Helical" evidence="1">
    <location>
        <begin position="100"/>
        <end position="125"/>
    </location>
</feature>
<keyword evidence="1" id="KW-0472">Membrane</keyword>
<dbReference type="EMBL" id="MU853984">
    <property type="protein sequence ID" value="KAK3934506.1"/>
    <property type="molecule type" value="Genomic_DNA"/>
</dbReference>
<name>A0AAN6RZS4_9PEZI</name>
<comment type="caution">
    <text evidence="2">The sequence shown here is derived from an EMBL/GenBank/DDBJ whole genome shotgun (WGS) entry which is preliminary data.</text>
</comment>
<sequence>MSVNWAPTPRIVRRLASDHDFVLGASPSPKPRGCLQFLGRHLSIPAAFIAGIVLNVAAIVYTCKLSKQLLSCPTWAVNCDDSADRWTAANLGTVQGIITMVYLLGLLSFTSVALALCESAIWPLLSRQKMSVRQLDAYLSTTRGSIFSAPLATLGVRTIATGLVLLTAVLVTLLPLLGAAPLMGHAFTPVSQPVQLESQYTPGGGISQLYAQTDPPTSVMVGVLADYNSWAATSPSSEPLPEYREWYVDRATLAQRGNFTAKAVRLQQTISCSPGGPITQVQRDGKIWNAFTTNMNRSTSGQGNSSAEVWVRPYPQLALWANDYTFVSPTRTKATLIFAALNGTIHGGATTQLMLGNMTSMSTVACTVDIEALDGTLVVGTPPQQQQQPVLSSVTDLQANSATSATKTSTSLNEMLLWFAVAPLMVGSSVDGTQPMFYNSSSTGLPVSYTSSTPQKNEWTADGIQQFIRMAVGALAQATSTTTPANSAAVTLDSIVGVVKMDPTRAVLLVILPVLILSFAILVGGWNVWAYRVDKIPVMRLAGVDELLKSSQSQWLREKAATDAAKPYLPSELGDLEVTYGVGPDGIVGKCSDRIVSVSAQFIVNGGNERDGDELYGVVGSIFLFISLFFQADLRLD</sequence>
<evidence type="ECO:0000313" key="2">
    <source>
        <dbReference type="EMBL" id="KAK3934506.1"/>
    </source>
</evidence>
<evidence type="ECO:0008006" key="4">
    <source>
        <dbReference type="Google" id="ProtNLM"/>
    </source>
</evidence>
<feature type="transmembrane region" description="Helical" evidence="1">
    <location>
        <begin position="615"/>
        <end position="634"/>
    </location>
</feature>
<keyword evidence="1" id="KW-0812">Transmembrane</keyword>
<keyword evidence="1" id="KW-1133">Transmembrane helix</keyword>
<feature type="transmembrane region" description="Helical" evidence="1">
    <location>
        <begin position="162"/>
        <end position="183"/>
    </location>
</feature>
<reference evidence="3" key="1">
    <citation type="journal article" date="2023" name="Mol. Phylogenet. Evol.">
        <title>Genome-scale phylogeny and comparative genomics of the fungal order Sordariales.</title>
        <authorList>
            <person name="Hensen N."/>
            <person name="Bonometti L."/>
            <person name="Westerberg I."/>
            <person name="Brannstrom I.O."/>
            <person name="Guillou S."/>
            <person name="Cros-Aarteil S."/>
            <person name="Calhoun S."/>
            <person name="Haridas S."/>
            <person name="Kuo A."/>
            <person name="Mondo S."/>
            <person name="Pangilinan J."/>
            <person name="Riley R."/>
            <person name="LaButti K."/>
            <person name="Andreopoulos B."/>
            <person name="Lipzen A."/>
            <person name="Chen C."/>
            <person name="Yan M."/>
            <person name="Daum C."/>
            <person name="Ng V."/>
            <person name="Clum A."/>
            <person name="Steindorff A."/>
            <person name="Ohm R.A."/>
            <person name="Martin F."/>
            <person name="Silar P."/>
            <person name="Natvig D.O."/>
            <person name="Lalanne C."/>
            <person name="Gautier V."/>
            <person name="Ament-Velasquez S.L."/>
            <person name="Kruys A."/>
            <person name="Hutchinson M.I."/>
            <person name="Powell A.J."/>
            <person name="Barry K."/>
            <person name="Miller A.N."/>
            <person name="Grigoriev I.V."/>
            <person name="Debuchy R."/>
            <person name="Gladieux P."/>
            <person name="Hiltunen Thoren M."/>
            <person name="Johannesson H."/>
        </authorList>
    </citation>
    <scope>NUCLEOTIDE SEQUENCE [LARGE SCALE GENOMIC DNA]</scope>
    <source>
        <strain evidence="3">CBS 340.73</strain>
    </source>
</reference>
<feature type="transmembrane region" description="Helical" evidence="1">
    <location>
        <begin position="506"/>
        <end position="529"/>
    </location>
</feature>
<organism evidence="2 3">
    <name type="scientific">Diplogelasinospora grovesii</name>
    <dbReference type="NCBI Taxonomy" id="303347"/>
    <lineage>
        <taxon>Eukaryota</taxon>
        <taxon>Fungi</taxon>
        <taxon>Dikarya</taxon>
        <taxon>Ascomycota</taxon>
        <taxon>Pezizomycotina</taxon>
        <taxon>Sordariomycetes</taxon>
        <taxon>Sordariomycetidae</taxon>
        <taxon>Sordariales</taxon>
        <taxon>Diplogelasinosporaceae</taxon>
        <taxon>Diplogelasinospora</taxon>
    </lineage>
</organism>
<gene>
    <name evidence="2" type="ORF">QBC46DRAFT_368172</name>
</gene>
<proteinExistence type="predicted"/>
<evidence type="ECO:0000256" key="1">
    <source>
        <dbReference type="SAM" id="Phobius"/>
    </source>
</evidence>
<accession>A0AAN6RZS4</accession>
<evidence type="ECO:0000313" key="3">
    <source>
        <dbReference type="Proteomes" id="UP001303473"/>
    </source>
</evidence>
<feature type="transmembrane region" description="Helical" evidence="1">
    <location>
        <begin position="42"/>
        <end position="61"/>
    </location>
</feature>
<dbReference type="AlphaFoldDB" id="A0AAN6RZS4"/>
<protein>
    <recommendedName>
        <fullName evidence="4">Transmembrane protein</fullName>
    </recommendedName>
</protein>
<keyword evidence="3" id="KW-1185">Reference proteome</keyword>
<dbReference type="Proteomes" id="UP001303473">
    <property type="component" value="Unassembled WGS sequence"/>
</dbReference>